<feature type="domain" description="Bacterial Ig-like" evidence="2">
    <location>
        <begin position="38"/>
        <end position="124"/>
    </location>
</feature>
<keyword evidence="1" id="KW-0732">Signal</keyword>
<protein>
    <submittedName>
        <fullName evidence="3">Ig-like domain repeat protein</fullName>
    </submittedName>
</protein>
<dbReference type="GO" id="GO:0005975">
    <property type="term" value="P:carbohydrate metabolic process"/>
    <property type="evidence" value="ECO:0007669"/>
    <property type="project" value="UniProtKB-ARBA"/>
</dbReference>
<comment type="caution">
    <text evidence="3">The sequence shown here is derived from an EMBL/GenBank/DDBJ whole genome shotgun (WGS) entry which is preliminary data.</text>
</comment>
<dbReference type="Gene3D" id="2.60.40.10">
    <property type="entry name" value="Immunoglobulins"/>
    <property type="match status" value="1"/>
</dbReference>
<feature type="chain" id="PRO_5038453137" evidence="1">
    <location>
        <begin position="30"/>
        <end position="174"/>
    </location>
</feature>
<dbReference type="Proteomes" id="UP000675781">
    <property type="component" value="Unassembled WGS sequence"/>
</dbReference>
<dbReference type="EMBL" id="JAGSOG010000151">
    <property type="protein sequence ID" value="MBR7836604.1"/>
    <property type="molecule type" value="Genomic_DNA"/>
</dbReference>
<name>A0A941EX45_9ACTN</name>
<accession>A0A941EX45</accession>
<evidence type="ECO:0000256" key="1">
    <source>
        <dbReference type="SAM" id="SignalP"/>
    </source>
</evidence>
<reference evidence="3" key="1">
    <citation type="submission" date="2021-04" db="EMBL/GenBank/DDBJ databases">
        <title>Genome based classification of Actinospica acidithermotolerans sp. nov., an actinobacterium isolated from an Indonesian hot spring.</title>
        <authorList>
            <person name="Kusuma A.B."/>
            <person name="Putra K.E."/>
            <person name="Nafisah S."/>
            <person name="Loh J."/>
            <person name="Nouioui I."/>
            <person name="Goodfellow M."/>
        </authorList>
    </citation>
    <scope>NUCLEOTIDE SEQUENCE</scope>
    <source>
        <strain evidence="3">CSCA 57</strain>
    </source>
</reference>
<sequence length="174" mass="17338">MQSCHKRKAWETLAFAAVAVVAIASPAAAAVSSGTTVQASPSTATTGQSVDLTATVTCAGDPSGGLGVTFFDGSNLLTTVAVGTDGTASYQAGFTSTGTHTITAAYNGNDNCDASNGTTTVDVTAAPAPPAPTSGLCLLTCNSLINIRIDNVGNINNIYNIYNDFGSSSPGGRH</sequence>
<organism evidence="3 4">
    <name type="scientific">Actinospica durhamensis</name>
    <dbReference type="NCBI Taxonomy" id="1508375"/>
    <lineage>
        <taxon>Bacteria</taxon>
        <taxon>Bacillati</taxon>
        <taxon>Actinomycetota</taxon>
        <taxon>Actinomycetes</taxon>
        <taxon>Catenulisporales</taxon>
        <taxon>Actinospicaceae</taxon>
        <taxon>Actinospica</taxon>
    </lineage>
</organism>
<dbReference type="AlphaFoldDB" id="A0A941EX45"/>
<gene>
    <name evidence="3" type="ORF">KDL01_25215</name>
</gene>
<evidence type="ECO:0000313" key="4">
    <source>
        <dbReference type="Proteomes" id="UP000675781"/>
    </source>
</evidence>
<proteinExistence type="predicted"/>
<keyword evidence="4" id="KW-1185">Reference proteome</keyword>
<dbReference type="InterPro" id="IPR032109">
    <property type="entry name" value="Big_3_5"/>
</dbReference>
<feature type="signal peptide" evidence="1">
    <location>
        <begin position="1"/>
        <end position="29"/>
    </location>
</feature>
<evidence type="ECO:0000313" key="3">
    <source>
        <dbReference type="EMBL" id="MBR7836604.1"/>
    </source>
</evidence>
<dbReference type="InterPro" id="IPR013783">
    <property type="entry name" value="Ig-like_fold"/>
</dbReference>
<dbReference type="Pfam" id="PF16640">
    <property type="entry name" value="Big_3_5"/>
    <property type="match status" value="1"/>
</dbReference>
<evidence type="ECO:0000259" key="2">
    <source>
        <dbReference type="Pfam" id="PF16640"/>
    </source>
</evidence>